<dbReference type="GO" id="GO:0005975">
    <property type="term" value="P:carbohydrate metabolic process"/>
    <property type="evidence" value="ECO:0007669"/>
    <property type="project" value="InterPro"/>
</dbReference>
<dbReference type="InterPro" id="IPR037171">
    <property type="entry name" value="NagB/RpiA_transferase-like"/>
</dbReference>
<dbReference type="Proteomes" id="UP001190700">
    <property type="component" value="Unassembled WGS sequence"/>
</dbReference>
<evidence type="ECO:0000256" key="2">
    <source>
        <dbReference type="ARBA" id="ARBA00010662"/>
    </source>
</evidence>
<evidence type="ECO:0000259" key="4">
    <source>
        <dbReference type="Pfam" id="PF01182"/>
    </source>
</evidence>
<dbReference type="PANTHER" id="PTHR11054:SF0">
    <property type="entry name" value="6-PHOSPHOGLUCONOLACTONASE"/>
    <property type="match status" value="1"/>
</dbReference>
<dbReference type="GO" id="GO:0017057">
    <property type="term" value="F:6-phosphogluconolactonase activity"/>
    <property type="evidence" value="ECO:0007669"/>
    <property type="project" value="InterPro"/>
</dbReference>
<dbReference type="GO" id="GO:0006098">
    <property type="term" value="P:pentose-phosphate shunt"/>
    <property type="evidence" value="ECO:0007669"/>
    <property type="project" value="InterPro"/>
</dbReference>
<name>A0AAE0FVM1_9CHLO</name>
<dbReference type="AlphaFoldDB" id="A0AAE0FVM1"/>
<dbReference type="CDD" id="cd01400">
    <property type="entry name" value="6PGL"/>
    <property type="match status" value="1"/>
</dbReference>
<feature type="compositionally biased region" description="Acidic residues" evidence="3">
    <location>
        <begin position="330"/>
        <end position="344"/>
    </location>
</feature>
<comment type="caution">
    <text evidence="5">The sequence shown here is derived from an EMBL/GenBank/DDBJ whole genome shotgun (WGS) entry which is preliminary data.</text>
</comment>
<dbReference type="InterPro" id="IPR039104">
    <property type="entry name" value="6PGL"/>
</dbReference>
<evidence type="ECO:0000313" key="5">
    <source>
        <dbReference type="EMBL" id="KAK3266754.1"/>
    </source>
</evidence>
<feature type="region of interest" description="Disordered" evidence="3">
    <location>
        <begin position="1"/>
        <end position="30"/>
    </location>
</feature>
<feature type="compositionally biased region" description="Polar residues" evidence="3">
    <location>
        <begin position="1"/>
        <end position="12"/>
    </location>
</feature>
<organism evidence="5 6">
    <name type="scientific">Cymbomonas tetramitiformis</name>
    <dbReference type="NCBI Taxonomy" id="36881"/>
    <lineage>
        <taxon>Eukaryota</taxon>
        <taxon>Viridiplantae</taxon>
        <taxon>Chlorophyta</taxon>
        <taxon>Pyramimonadophyceae</taxon>
        <taxon>Pyramimonadales</taxon>
        <taxon>Pyramimonadaceae</taxon>
        <taxon>Cymbomonas</taxon>
    </lineage>
</organism>
<protein>
    <recommendedName>
        <fullName evidence="4">Glucosamine/galactosamine-6-phosphate isomerase domain-containing protein</fullName>
    </recommendedName>
</protein>
<sequence length="344" mass="36656">MLSQTSSSSTACRWTPHGITAHSSSPIGRTVSRGFKNSTTALLTQSRKASFGSKPCPNRYALGCNFPVRGRMPDSWLAAAAADIEEMDYDLDLVIEVYDDAEEVAEALCEAVMVSADIALSKRGAFTLAIPGGSVAKALGDLANSGKADIDWEKVYLFFVNERLEGKNYKLAKEVFLDKVGIPESQVFTVSDTDPDTEAAKYEESLLSLPEEVMPRAPSGLPRFDLVLLGAGADGHVGSIYPNSAEAEADGCILAVNRPDKKSITFSLPLLNAAEQVVVAATGAGKAEMVQTALEDPNVGIELPAGCVRCNEKGTVVWMLDQGSSGKLEPDDDDFSDYTEEDSG</sequence>
<reference evidence="5 6" key="1">
    <citation type="journal article" date="2015" name="Genome Biol. Evol.">
        <title>Comparative Genomics of a Bacterivorous Green Alga Reveals Evolutionary Causalities and Consequences of Phago-Mixotrophic Mode of Nutrition.</title>
        <authorList>
            <person name="Burns J.A."/>
            <person name="Paasch A."/>
            <person name="Narechania A."/>
            <person name="Kim E."/>
        </authorList>
    </citation>
    <scope>NUCLEOTIDE SEQUENCE [LARGE SCALE GENOMIC DNA]</scope>
    <source>
        <strain evidence="5 6">PLY_AMNH</strain>
    </source>
</reference>
<proteinExistence type="inferred from homology"/>
<dbReference type="Gene3D" id="3.40.50.1360">
    <property type="match status" value="1"/>
</dbReference>
<dbReference type="PANTHER" id="PTHR11054">
    <property type="entry name" value="6-PHOSPHOGLUCONOLACTONASE"/>
    <property type="match status" value="1"/>
</dbReference>
<accession>A0AAE0FVM1</accession>
<evidence type="ECO:0000256" key="1">
    <source>
        <dbReference type="ARBA" id="ARBA00004959"/>
    </source>
</evidence>
<dbReference type="SUPFAM" id="SSF100950">
    <property type="entry name" value="NagB/RpiA/CoA transferase-like"/>
    <property type="match status" value="1"/>
</dbReference>
<dbReference type="InterPro" id="IPR005900">
    <property type="entry name" value="6-phosphogluconolactonase_DevB"/>
</dbReference>
<keyword evidence="6" id="KW-1185">Reference proteome</keyword>
<comment type="similarity">
    <text evidence="2">Belongs to the glucosamine/galactosamine-6-phosphate isomerase family. 6-phosphogluconolactonase subfamily.</text>
</comment>
<comment type="pathway">
    <text evidence="1">Carbohydrate degradation; pentose phosphate pathway.</text>
</comment>
<feature type="region of interest" description="Disordered" evidence="3">
    <location>
        <begin position="323"/>
        <end position="344"/>
    </location>
</feature>
<evidence type="ECO:0000256" key="3">
    <source>
        <dbReference type="SAM" id="MobiDB-lite"/>
    </source>
</evidence>
<dbReference type="EMBL" id="LGRX02012847">
    <property type="protein sequence ID" value="KAK3266754.1"/>
    <property type="molecule type" value="Genomic_DNA"/>
</dbReference>
<feature type="domain" description="Glucosamine/galactosamine-6-phosphate isomerase" evidence="4">
    <location>
        <begin position="100"/>
        <end position="318"/>
    </location>
</feature>
<dbReference type="Pfam" id="PF01182">
    <property type="entry name" value="Glucosamine_iso"/>
    <property type="match status" value="1"/>
</dbReference>
<gene>
    <name evidence="5" type="ORF">CYMTET_24648</name>
</gene>
<dbReference type="InterPro" id="IPR006148">
    <property type="entry name" value="Glc/Gal-6P_isomerase"/>
</dbReference>
<evidence type="ECO:0000313" key="6">
    <source>
        <dbReference type="Proteomes" id="UP001190700"/>
    </source>
</evidence>
<dbReference type="NCBIfam" id="TIGR01198">
    <property type="entry name" value="pgl"/>
    <property type="match status" value="1"/>
</dbReference>